<dbReference type="GO" id="GO:0038023">
    <property type="term" value="F:signaling receptor activity"/>
    <property type="evidence" value="ECO:0007669"/>
    <property type="project" value="TreeGrafter"/>
</dbReference>
<dbReference type="GO" id="GO:0005737">
    <property type="term" value="C:cytoplasm"/>
    <property type="evidence" value="ECO:0007669"/>
    <property type="project" value="TreeGrafter"/>
</dbReference>
<dbReference type="GO" id="GO:0004864">
    <property type="term" value="F:protein phosphatase inhibitor activity"/>
    <property type="evidence" value="ECO:0007669"/>
    <property type="project" value="TreeGrafter"/>
</dbReference>
<dbReference type="PANTHER" id="PTHR31213">
    <property type="entry name" value="OS08G0374000 PROTEIN-RELATED"/>
    <property type="match status" value="1"/>
</dbReference>
<reference evidence="1" key="2">
    <citation type="journal article" date="2024" name="Plant">
        <title>Genomic evolution and insights into agronomic trait innovations of Sesamum species.</title>
        <authorList>
            <person name="Miao H."/>
            <person name="Wang L."/>
            <person name="Qu L."/>
            <person name="Liu H."/>
            <person name="Sun Y."/>
            <person name="Le M."/>
            <person name="Wang Q."/>
            <person name="Wei S."/>
            <person name="Zheng Y."/>
            <person name="Lin W."/>
            <person name="Duan Y."/>
            <person name="Cao H."/>
            <person name="Xiong S."/>
            <person name="Wang X."/>
            <person name="Wei L."/>
            <person name="Li C."/>
            <person name="Ma Q."/>
            <person name="Ju M."/>
            <person name="Zhao R."/>
            <person name="Li G."/>
            <person name="Mu C."/>
            <person name="Tian Q."/>
            <person name="Mei H."/>
            <person name="Zhang T."/>
            <person name="Gao T."/>
            <person name="Zhang H."/>
        </authorList>
    </citation>
    <scope>NUCLEOTIDE SEQUENCE</scope>
    <source>
        <strain evidence="1">G01</strain>
    </source>
</reference>
<comment type="caution">
    <text evidence="1">The sequence shown here is derived from an EMBL/GenBank/DDBJ whole genome shotgun (WGS) entry which is preliminary data.</text>
</comment>
<accession>A0AAW2IJ77</accession>
<dbReference type="EMBL" id="JACGWK010001839">
    <property type="protein sequence ID" value="KAL0282189.1"/>
    <property type="molecule type" value="Genomic_DNA"/>
</dbReference>
<sequence length="167" mass="17813">MEGRVSEEIEVKVPASEAWKLYGTLQLANIVREALPHLISKIDVLQGDGSAGTILHLFFAPGENREGGAVVVQGEVHGGGGRETSEGDGGGGGGYLDLGFTLYRVRFEVVEKEGNKEECVTRSTVEYELKEEAAANAALVSIQPLVAVMQAAADYLTKNYNTTTNNV</sequence>
<dbReference type="PANTHER" id="PTHR31213:SF19">
    <property type="entry name" value="BET V I_MAJOR LATEX PROTEIN DOMAIN-CONTAINING PROTEIN"/>
    <property type="match status" value="1"/>
</dbReference>
<dbReference type="InterPro" id="IPR023393">
    <property type="entry name" value="START-like_dom_sf"/>
</dbReference>
<dbReference type="Gene3D" id="3.30.530.20">
    <property type="match status" value="2"/>
</dbReference>
<dbReference type="InterPro" id="IPR050279">
    <property type="entry name" value="Plant_def-hormone_signal"/>
</dbReference>
<dbReference type="GO" id="GO:0009738">
    <property type="term" value="P:abscisic acid-activated signaling pathway"/>
    <property type="evidence" value="ECO:0007669"/>
    <property type="project" value="TreeGrafter"/>
</dbReference>
<organism evidence="1">
    <name type="scientific">Sesamum angustifolium</name>
    <dbReference type="NCBI Taxonomy" id="2727405"/>
    <lineage>
        <taxon>Eukaryota</taxon>
        <taxon>Viridiplantae</taxon>
        <taxon>Streptophyta</taxon>
        <taxon>Embryophyta</taxon>
        <taxon>Tracheophyta</taxon>
        <taxon>Spermatophyta</taxon>
        <taxon>Magnoliopsida</taxon>
        <taxon>eudicotyledons</taxon>
        <taxon>Gunneridae</taxon>
        <taxon>Pentapetalae</taxon>
        <taxon>asterids</taxon>
        <taxon>lamiids</taxon>
        <taxon>Lamiales</taxon>
        <taxon>Pedaliaceae</taxon>
        <taxon>Sesamum</taxon>
    </lineage>
</organism>
<dbReference type="GO" id="GO:0010427">
    <property type="term" value="F:abscisic acid binding"/>
    <property type="evidence" value="ECO:0007669"/>
    <property type="project" value="TreeGrafter"/>
</dbReference>
<reference evidence="1" key="1">
    <citation type="submission" date="2020-06" db="EMBL/GenBank/DDBJ databases">
        <authorList>
            <person name="Li T."/>
            <person name="Hu X."/>
            <person name="Zhang T."/>
            <person name="Song X."/>
            <person name="Zhang H."/>
            <person name="Dai N."/>
            <person name="Sheng W."/>
            <person name="Hou X."/>
            <person name="Wei L."/>
        </authorList>
    </citation>
    <scope>NUCLEOTIDE SEQUENCE</scope>
    <source>
        <strain evidence="1">G01</strain>
        <tissue evidence="1">Leaf</tissue>
    </source>
</reference>
<dbReference type="GO" id="GO:0005634">
    <property type="term" value="C:nucleus"/>
    <property type="evidence" value="ECO:0007669"/>
    <property type="project" value="TreeGrafter"/>
</dbReference>
<protein>
    <recommendedName>
        <fullName evidence="2">Bet v I/Major latex protein domain-containing protein</fullName>
    </recommendedName>
</protein>
<dbReference type="SUPFAM" id="SSF55961">
    <property type="entry name" value="Bet v1-like"/>
    <property type="match status" value="1"/>
</dbReference>
<name>A0AAW2IJ77_9LAMI</name>
<evidence type="ECO:0000313" key="1">
    <source>
        <dbReference type="EMBL" id="KAL0282189.1"/>
    </source>
</evidence>
<proteinExistence type="predicted"/>
<gene>
    <name evidence="1" type="ORF">Sangu_2966900</name>
</gene>
<evidence type="ECO:0008006" key="2">
    <source>
        <dbReference type="Google" id="ProtNLM"/>
    </source>
</evidence>
<dbReference type="AlphaFoldDB" id="A0AAW2IJ77"/>